<dbReference type="PANTHER" id="PTHR24320">
    <property type="entry name" value="RETINOL DEHYDROGENASE"/>
    <property type="match status" value="1"/>
</dbReference>
<accession>A0A7S0ANH6</accession>
<organism evidence="3">
    <name type="scientific">Minutocellus polymorphus</name>
    <dbReference type="NCBI Taxonomy" id="265543"/>
    <lineage>
        <taxon>Eukaryota</taxon>
        <taxon>Sar</taxon>
        <taxon>Stramenopiles</taxon>
        <taxon>Ochrophyta</taxon>
        <taxon>Bacillariophyta</taxon>
        <taxon>Mediophyceae</taxon>
        <taxon>Cymatosirophycidae</taxon>
        <taxon>Cymatosirales</taxon>
        <taxon>Cymatosiraceae</taxon>
        <taxon>Minutocellus</taxon>
    </lineage>
</organism>
<protein>
    <recommendedName>
        <fullName evidence="4">Protochlorophyllide reductase</fullName>
    </recommendedName>
</protein>
<sequence>MEATPHQPHSYEYWKYVAQYNAERSQSSYTPSKLAALLFTLELNRRYGDRGLRSIAVNPGAVNSDIWRNTNRWLVKLFGLVYLTSAQGCSTSVAAATQDFGSNDVEYLQPYYLPTKWMGAAFPAFEMLGPYVGWRITKPRLPDDGTNGLNTAKHLWKASEELAGCEFDGK</sequence>
<dbReference type="Gene3D" id="3.40.50.720">
    <property type="entry name" value="NAD(P)-binding Rossmann-like Domain"/>
    <property type="match status" value="1"/>
</dbReference>
<evidence type="ECO:0000256" key="2">
    <source>
        <dbReference type="ARBA" id="ARBA00023002"/>
    </source>
</evidence>
<name>A0A7S0ANH6_9STRA</name>
<evidence type="ECO:0000313" key="3">
    <source>
        <dbReference type="EMBL" id="CAD8369380.1"/>
    </source>
</evidence>
<dbReference type="AlphaFoldDB" id="A0A7S0ANH6"/>
<reference evidence="3" key="1">
    <citation type="submission" date="2021-01" db="EMBL/GenBank/DDBJ databases">
        <authorList>
            <person name="Corre E."/>
            <person name="Pelletier E."/>
            <person name="Niang G."/>
            <person name="Scheremetjew M."/>
            <person name="Finn R."/>
            <person name="Kale V."/>
            <person name="Holt S."/>
            <person name="Cochrane G."/>
            <person name="Meng A."/>
            <person name="Brown T."/>
            <person name="Cohen L."/>
        </authorList>
    </citation>
    <scope>NUCLEOTIDE SEQUENCE</scope>
    <source>
        <strain evidence="3">CCMP3303</strain>
    </source>
</reference>
<dbReference type="PANTHER" id="PTHR24320:SF262">
    <property type="entry name" value="DEHYDROGENASE"/>
    <property type="match status" value="1"/>
</dbReference>
<evidence type="ECO:0008006" key="4">
    <source>
        <dbReference type="Google" id="ProtNLM"/>
    </source>
</evidence>
<dbReference type="EMBL" id="HBEJ01009210">
    <property type="protein sequence ID" value="CAD8369380.1"/>
    <property type="molecule type" value="Transcribed_RNA"/>
</dbReference>
<dbReference type="GO" id="GO:0016491">
    <property type="term" value="F:oxidoreductase activity"/>
    <property type="evidence" value="ECO:0007669"/>
    <property type="project" value="UniProtKB-KW"/>
</dbReference>
<gene>
    <name evidence="3" type="ORF">MPOL1434_LOCUS5412</name>
</gene>
<dbReference type="SUPFAM" id="SSF51735">
    <property type="entry name" value="NAD(P)-binding Rossmann-fold domains"/>
    <property type="match status" value="1"/>
</dbReference>
<dbReference type="InterPro" id="IPR036291">
    <property type="entry name" value="NAD(P)-bd_dom_sf"/>
</dbReference>
<evidence type="ECO:0000256" key="1">
    <source>
        <dbReference type="ARBA" id="ARBA00006484"/>
    </source>
</evidence>
<comment type="similarity">
    <text evidence="1">Belongs to the short-chain dehydrogenases/reductases (SDR) family.</text>
</comment>
<proteinExistence type="inferred from homology"/>
<keyword evidence="2" id="KW-0560">Oxidoreductase</keyword>